<protein>
    <submittedName>
        <fullName evidence="1">Uncharacterized protein</fullName>
    </submittedName>
</protein>
<dbReference type="RefSeq" id="WP_147434236.1">
    <property type="nucleotide sequence ID" value="NZ_UIHC01000045.1"/>
</dbReference>
<dbReference type="EMBL" id="UIHC01000045">
    <property type="protein sequence ID" value="SUZ33339.1"/>
    <property type="molecule type" value="Genomic_DNA"/>
</dbReference>
<dbReference type="Proteomes" id="UP000272908">
    <property type="component" value="Unassembled WGS sequence"/>
</dbReference>
<name>A0A3B0MUG1_9RHOB</name>
<proteinExistence type="predicted"/>
<organism evidence="1 2">
    <name type="scientific">Roseinatronobacter ekhonensis</name>
    <dbReference type="NCBI Taxonomy" id="254356"/>
    <lineage>
        <taxon>Bacteria</taxon>
        <taxon>Pseudomonadati</taxon>
        <taxon>Pseudomonadota</taxon>
        <taxon>Alphaproteobacteria</taxon>
        <taxon>Rhodobacterales</taxon>
        <taxon>Paracoccaceae</taxon>
        <taxon>Roseinatronobacter</taxon>
    </lineage>
</organism>
<evidence type="ECO:0000313" key="2">
    <source>
        <dbReference type="Proteomes" id="UP000272908"/>
    </source>
</evidence>
<evidence type="ECO:0000313" key="1">
    <source>
        <dbReference type="EMBL" id="SUZ33339.1"/>
    </source>
</evidence>
<sequence>MDGQAEWTEIGASSGLDHLAMLAPVEAFYQSLLPGFSSITTRMRNYAFHAWWITRNARTTKITSRKAFHEHTRRVEALYALASAQWDRETGIAGARFALNKLAEEDDIFDFRFETSLETPADLRYLGPPSGDFQGTYFGQMREIGLLARAARHDMPVPTKDGERLAEAYEAALPIAPERFFEIAKAGQVSRDELAKMLPMAPSAIDQDGEEARLLREILMGEDGSETGLARRASLLAILEIARKTDSQPVSENMLRWWWMDHPPDGDHAEAHAAWQHYQVGDMLRVSYENLMNHAILGLEDASEGLLVPELIGDIIGDVPDMPLGEWLDKLSASNHSLHDLQDAGRADGASLGAIMAPIARLWAEWRGRIDELEGSLPTRPGHQTCVTELTWIEHRRHEPASKAMGQLIYERILRRHLEVAARKFRLQGSYTYLVELEHARLRARSLIDANPSGPRLATAIKFLDDVGLLYKGRLTDRGRDYLEAV</sequence>
<keyword evidence="2" id="KW-1185">Reference proteome</keyword>
<gene>
    <name evidence="1" type="ORF">ROE7235_03108</name>
</gene>
<dbReference type="AlphaFoldDB" id="A0A3B0MUG1"/>
<accession>A0A3B0MUG1</accession>
<reference evidence="2" key="1">
    <citation type="submission" date="2018-08" db="EMBL/GenBank/DDBJ databases">
        <authorList>
            <person name="Rodrigo-Torres L."/>
            <person name="Arahal R. D."/>
            <person name="Lucena T."/>
        </authorList>
    </citation>
    <scope>NUCLEOTIDE SEQUENCE [LARGE SCALE GENOMIC DNA]</scope>
    <source>
        <strain evidence="2">CECT 7235</strain>
    </source>
</reference>
<dbReference type="OrthoDB" id="1078940at2"/>